<dbReference type="PANTHER" id="PTHR46637">
    <property type="entry name" value="TIS1421-TRANSPOSASE PROTEIN A"/>
    <property type="match status" value="1"/>
</dbReference>
<dbReference type="NCBIfam" id="NF033580">
    <property type="entry name" value="transpos_IS5_3"/>
    <property type="match status" value="1"/>
</dbReference>
<sequence length="141" mass="16541">MEKRYEIRDDQWEKIKDLLPPERKPQGGRIAKDNRMMLNAMLWVARSGAPWRDLPEHYGSWKTVYTRFRRWQMAGIWDEILKQVSVSPDLENIMIDATIVASISMGRAQKGAAISGHRTLQRRNNNQNSCHCRCTWNNSRV</sequence>
<reference evidence="2" key="2">
    <citation type="submission" date="2023-03" db="EMBL/GenBank/DDBJ databases">
        <authorList>
            <person name="Obshta O."/>
            <person name="Zabrodski M.W."/>
            <person name="Soomro T."/>
            <person name="Wilson G."/>
            <person name="Masood F."/>
            <person name="Thebeau J."/>
            <person name="Bezerra Da Silva M.C."/>
            <person name="Raza F."/>
            <person name="Biganski S."/>
            <person name="Jose M."/>
            <person name="Camilli M."/>
            <person name="Kozii I.V."/>
            <person name="Kozii R.V."/>
            <person name="Simko E."/>
            <person name="Wood S.C."/>
        </authorList>
    </citation>
    <scope>NUCLEOTIDE SEQUENCE</scope>
    <source>
        <strain evidence="2">PL001</strain>
    </source>
</reference>
<proteinExistence type="predicted"/>
<dbReference type="AlphaFoldDB" id="A0AAP5N2A4"/>
<dbReference type="InterPro" id="IPR052909">
    <property type="entry name" value="Transposase_6_like"/>
</dbReference>
<accession>A0AAP5N2A4</accession>
<evidence type="ECO:0000259" key="1">
    <source>
        <dbReference type="Pfam" id="PF13340"/>
    </source>
</evidence>
<dbReference type="RefSeq" id="WP_024095323.1">
    <property type="nucleotide sequence ID" value="NZ_CBCRXL010000058.1"/>
</dbReference>
<gene>
    <name evidence="2" type="ORF">P7H09_06580</name>
</gene>
<protein>
    <submittedName>
        <fullName evidence="2">IS5 family transposase</fullName>
    </submittedName>
</protein>
<name>A0AAP5N2A4_9BACL</name>
<dbReference type="EMBL" id="JARQGV010000004">
    <property type="protein sequence ID" value="MDT2251040.1"/>
    <property type="molecule type" value="Genomic_DNA"/>
</dbReference>
<dbReference type="Proteomes" id="UP001259239">
    <property type="component" value="Unassembled WGS sequence"/>
</dbReference>
<dbReference type="InterPro" id="IPR025161">
    <property type="entry name" value="IS402-like_dom"/>
</dbReference>
<reference evidence="2" key="1">
    <citation type="journal article" date="2023" name="J. Vet. Diagn. Invest.">
        <title>Oxytetracycline-resistant Paenibacillus larvae identified in commercial beekeeping operations in Saskatchewan using pooled honey sampling.</title>
        <authorList>
            <person name="Obshta O."/>
            <person name="Zabrodski M.W."/>
            <person name="Soomro T."/>
            <person name="Wilson G."/>
            <person name="Masood F."/>
            <person name="Thebeau J."/>
            <person name="Silva M.C.B."/>
            <person name="Biganski S."/>
            <person name="Kozii I.V."/>
            <person name="Koziy R.V."/>
            <person name="Raza M.F."/>
            <person name="Jose M.S."/>
            <person name="Simko E."/>
            <person name="Wood S.C."/>
        </authorList>
    </citation>
    <scope>NUCLEOTIDE SEQUENCE</scope>
    <source>
        <strain evidence="2">PL001</strain>
    </source>
</reference>
<dbReference type="Pfam" id="PF13340">
    <property type="entry name" value="DUF4096"/>
    <property type="match status" value="1"/>
</dbReference>
<organism evidence="2 3">
    <name type="scientific">Paenibacillus larvae</name>
    <dbReference type="NCBI Taxonomy" id="1464"/>
    <lineage>
        <taxon>Bacteria</taxon>
        <taxon>Bacillati</taxon>
        <taxon>Bacillota</taxon>
        <taxon>Bacilli</taxon>
        <taxon>Bacillales</taxon>
        <taxon>Paenibacillaceae</taxon>
        <taxon>Paenibacillus</taxon>
    </lineage>
</organism>
<evidence type="ECO:0000313" key="3">
    <source>
        <dbReference type="Proteomes" id="UP001259239"/>
    </source>
</evidence>
<dbReference type="PANTHER" id="PTHR46637:SF1">
    <property type="entry name" value="BLL5188 PROTEIN"/>
    <property type="match status" value="1"/>
</dbReference>
<evidence type="ECO:0000313" key="2">
    <source>
        <dbReference type="EMBL" id="MDT2251040.1"/>
    </source>
</evidence>
<comment type="caution">
    <text evidence="2">The sequence shown here is derived from an EMBL/GenBank/DDBJ whole genome shotgun (WGS) entry which is preliminary data.</text>
</comment>
<feature type="domain" description="Insertion element IS402-like" evidence="1">
    <location>
        <begin position="8"/>
        <end position="80"/>
    </location>
</feature>